<evidence type="ECO:0000256" key="1">
    <source>
        <dbReference type="SAM" id="MobiDB-lite"/>
    </source>
</evidence>
<dbReference type="SMART" id="SM00065">
    <property type="entry name" value="GAF"/>
    <property type="match status" value="2"/>
</dbReference>
<feature type="domain" description="GGDEF" evidence="2">
    <location>
        <begin position="1195"/>
        <end position="1326"/>
    </location>
</feature>
<dbReference type="Pfam" id="PF13185">
    <property type="entry name" value="GAF_2"/>
    <property type="match status" value="1"/>
</dbReference>
<dbReference type="PANTHER" id="PTHR45138">
    <property type="entry name" value="REGULATORY COMPONENTS OF SENSORY TRANSDUCTION SYSTEM"/>
    <property type="match status" value="1"/>
</dbReference>
<dbReference type="GO" id="GO:1902201">
    <property type="term" value="P:negative regulation of bacterial-type flagellum-dependent cell motility"/>
    <property type="evidence" value="ECO:0007669"/>
    <property type="project" value="TreeGrafter"/>
</dbReference>
<feature type="region of interest" description="Disordered" evidence="1">
    <location>
        <begin position="1323"/>
        <end position="1345"/>
    </location>
</feature>
<dbReference type="InterPro" id="IPR029787">
    <property type="entry name" value="Nucleotide_cyclase"/>
</dbReference>
<name>A0A2I2L0S2_9ACTN</name>
<dbReference type="CDD" id="cd01949">
    <property type="entry name" value="GGDEF"/>
    <property type="match status" value="1"/>
</dbReference>
<dbReference type="Pfam" id="PF00990">
    <property type="entry name" value="GGDEF"/>
    <property type="match status" value="1"/>
</dbReference>
<dbReference type="SUPFAM" id="SSF55073">
    <property type="entry name" value="Nucleotide cyclase"/>
    <property type="match status" value="1"/>
</dbReference>
<evidence type="ECO:0000259" key="2">
    <source>
        <dbReference type="PROSITE" id="PS50887"/>
    </source>
</evidence>
<dbReference type="InterPro" id="IPR043128">
    <property type="entry name" value="Rev_trsase/Diguanyl_cyclase"/>
</dbReference>
<dbReference type="InterPro" id="IPR029016">
    <property type="entry name" value="GAF-like_dom_sf"/>
</dbReference>
<dbReference type="GO" id="GO:0043709">
    <property type="term" value="P:cell adhesion involved in single-species biofilm formation"/>
    <property type="evidence" value="ECO:0007669"/>
    <property type="project" value="TreeGrafter"/>
</dbReference>
<gene>
    <name evidence="3" type="ORF">FRACA_710001</name>
</gene>
<dbReference type="Proteomes" id="UP000234331">
    <property type="component" value="Unassembled WGS sequence"/>
</dbReference>
<dbReference type="NCBIfam" id="TIGR00254">
    <property type="entry name" value="GGDEF"/>
    <property type="match status" value="1"/>
</dbReference>
<sequence>MAMVECMRRFARLSGGMVLCIDDVQWLGPADRRVLEDLTAAADPVPLLIVASTRDPSRRLAPGCATSWDIELGPLGEDEAAEVVRGYLGEITDSAFVRDLTVRSSGNPLTMVEYLRAVIDAGLIRPDWGRYVVDRAGLDTLRLPKQVLDLIRHRVDALDRTAVAVLGTAAVLGRTFDLTLVAAVTGRSPIGVATAAARARAHQLVRDNGDGRWSFVHDCVHEALLSTMSPPERAAVHRRVVEALEANEARGDSWTYERARHAIAGGIAPAHRFRAAAEAAAAALAASAPYEAVSFYRAAQAAALEAGLEPDAEFEEGFAFACSRTIEPDDARLHFARALRTQTDRRRRARDFLALSKIDFATFRTAAALEYVHQGLAEIGRGVPANPVAAVVVCLGRWLAAFACRWPWTGFGGARGEDRELHAIRCGLYELGVESEWLGGRIGPMLAFATSALYPGRRLGSGDEYLCGRAARTMVAADFGRRRRVERDVPRLRDLADRSGDPAVQTKIMLYTSIALIILGSRGVTGERDCAEAFRRGGRWIETYYSESSYSTLVRSLALRGETRMAWEHCESRPDDEALRTDLAVLRARLAHLLGQPPVTHPDLEALAAEPAAERLRRYLICADLTDLEASGDETGAAFDAAVEAGEAVERSVGRIPRFFRHFTIVKARGRLEQARRVPPGPARERCLRVARQALRDARSAAAYPLFAAELCALRAAASELAGDYDHALRLVETAERRAHHLDAPVIRFDLLVTRARCLRGVGENERAAIEAELAMALAGHQGWLRQRARVRDEFGLTDEASRTSLFGTSRSAASRDRRRLEAVLQVSASVGRSSTPESVVAVALDEIIGILGAERAYLLLPAGGTDDAHQPLTLYAQCAADQRAADQRDVQGPPAAVPRGFATTVVERVRAEQRALVVTGTDQGAVLGSRSAVQYGLRSILAAPVPVSAGRSGVVYVDSRVAKGLFDEDDARILGALAKQVGLALHMAEAARLQTMVVSERRQRDLAEMIRDVTLQATSTLSTRGVLGRVLTAARPVLPFDAAWVLTPADDAVRIMSVHGDVAEEVAGEELRPAAGHPLIRAARQGTVLTTEDGVDLPGWSGPARSWMMIPVTLSDDIRAVVALASRTPDAYGETRVQIARTVLDQAVVGWQNAQLFERVQRLAAVDQLTGLASRRDFLEQAQRIVAAHAAIGAPLSAAMIDIDHFKRVNDTHGHFVGDEVLAEIARRMRGAFRREDVLGRLGGEEFGVLMSATEATARSLGQRLRDLVTEPVRTSAGPLDIRLSIGLATLRSSDADLRDLLTRADDALYTAKRTGRDRIVSQSDDADLSVAHEPAAATGPRVR</sequence>
<dbReference type="InterPro" id="IPR000160">
    <property type="entry name" value="GGDEF_dom"/>
</dbReference>
<dbReference type="InterPro" id="IPR050469">
    <property type="entry name" value="Diguanylate_Cyclase"/>
</dbReference>
<dbReference type="Pfam" id="PF01590">
    <property type="entry name" value="GAF"/>
    <property type="match status" value="1"/>
</dbReference>
<dbReference type="Gene3D" id="3.30.450.40">
    <property type="match status" value="2"/>
</dbReference>
<evidence type="ECO:0000313" key="3">
    <source>
        <dbReference type="EMBL" id="SNQ51477.1"/>
    </source>
</evidence>
<dbReference type="InterPro" id="IPR003018">
    <property type="entry name" value="GAF"/>
</dbReference>
<dbReference type="GO" id="GO:0005886">
    <property type="term" value="C:plasma membrane"/>
    <property type="evidence" value="ECO:0007669"/>
    <property type="project" value="TreeGrafter"/>
</dbReference>
<dbReference type="GO" id="GO:0052621">
    <property type="term" value="F:diguanylate cyclase activity"/>
    <property type="evidence" value="ECO:0007669"/>
    <property type="project" value="TreeGrafter"/>
</dbReference>
<accession>A0A2I2L0S2</accession>
<dbReference type="PANTHER" id="PTHR45138:SF9">
    <property type="entry name" value="DIGUANYLATE CYCLASE DGCM-RELATED"/>
    <property type="match status" value="1"/>
</dbReference>
<organism evidence="3 4">
    <name type="scientific">Frankia canadensis</name>
    <dbReference type="NCBI Taxonomy" id="1836972"/>
    <lineage>
        <taxon>Bacteria</taxon>
        <taxon>Bacillati</taxon>
        <taxon>Actinomycetota</taxon>
        <taxon>Actinomycetes</taxon>
        <taxon>Frankiales</taxon>
        <taxon>Frankiaceae</taxon>
        <taxon>Frankia</taxon>
    </lineage>
</organism>
<proteinExistence type="predicted"/>
<dbReference type="InterPro" id="IPR027417">
    <property type="entry name" value="P-loop_NTPase"/>
</dbReference>
<keyword evidence="4" id="KW-1185">Reference proteome</keyword>
<dbReference type="RefSeq" id="WP_243408071.1">
    <property type="nucleotide sequence ID" value="NZ_FZMO01000538.1"/>
</dbReference>
<dbReference type="PROSITE" id="PS50887">
    <property type="entry name" value="GGDEF"/>
    <property type="match status" value="1"/>
</dbReference>
<dbReference type="SUPFAM" id="SSF55781">
    <property type="entry name" value="GAF domain-like"/>
    <property type="match status" value="2"/>
</dbReference>
<dbReference type="SUPFAM" id="SSF52540">
    <property type="entry name" value="P-loop containing nucleoside triphosphate hydrolases"/>
    <property type="match status" value="1"/>
</dbReference>
<dbReference type="SMART" id="SM00267">
    <property type="entry name" value="GGDEF"/>
    <property type="match status" value="1"/>
</dbReference>
<dbReference type="EMBL" id="FZMO01000538">
    <property type="protein sequence ID" value="SNQ51477.1"/>
    <property type="molecule type" value="Genomic_DNA"/>
</dbReference>
<dbReference type="FunFam" id="3.30.70.270:FF:000001">
    <property type="entry name" value="Diguanylate cyclase domain protein"/>
    <property type="match status" value="1"/>
</dbReference>
<evidence type="ECO:0000313" key="4">
    <source>
        <dbReference type="Proteomes" id="UP000234331"/>
    </source>
</evidence>
<reference evidence="3 4" key="1">
    <citation type="submission" date="2017-06" db="EMBL/GenBank/DDBJ databases">
        <authorList>
            <person name="Kim H.J."/>
            <person name="Triplett B.A."/>
        </authorList>
    </citation>
    <scope>NUCLEOTIDE SEQUENCE [LARGE SCALE GENOMIC DNA]</scope>
    <source>
        <strain evidence="3">FRACA_ARgP5</strain>
    </source>
</reference>
<protein>
    <submittedName>
        <fullName evidence="3">Diguanylate cyclase (GGDEF) domain-containing protein</fullName>
    </submittedName>
</protein>
<dbReference type="Gene3D" id="3.30.70.270">
    <property type="match status" value="1"/>
</dbReference>